<name>A0A0G1GMR6_9BACT</name>
<dbReference type="AlphaFoldDB" id="A0A0G1GMR6"/>
<sequence length="237" mass="26173">MNETHLDSSNPQTPGYPLPVTTPATNTHYLPSIVFLLIGIFLGATGLWAYQNYSQNYSPFQARQAVVLPEPLEPSPTTSPVTTPTSTPDPTADWITFTSPTQNISFRYSPSWKLASTPGNNDQGNIINEIVKLTNDQAVINMYLNVDGIGGLGRDYEGTSINVDGQTLYEYKIIQTDSNKVIIGLTDDLNESLGVFQHNGKTYSITLTYPDSYEETNRGADLQTEFNQLLSTFKFSL</sequence>
<feature type="region of interest" description="Disordered" evidence="1">
    <location>
        <begin position="71"/>
        <end position="91"/>
    </location>
</feature>
<gene>
    <name evidence="3" type="ORF">UW23_C0004G0029</name>
</gene>
<evidence type="ECO:0000256" key="2">
    <source>
        <dbReference type="SAM" id="Phobius"/>
    </source>
</evidence>
<keyword evidence="2" id="KW-0472">Membrane</keyword>
<keyword evidence="2" id="KW-1133">Transmembrane helix</keyword>
<comment type="caution">
    <text evidence="3">The sequence shown here is derived from an EMBL/GenBank/DDBJ whole genome shotgun (WGS) entry which is preliminary data.</text>
</comment>
<protein>
    <submittedName>
        <fullName evidence="3">Uncharacterized protein</fullName>
    </submittedName>
</protein>
<accession>A0A0G1GMR6</accession>
<evidence type="ECO:0000313" key="4">
    <source>
        <dbReference type="Proteomes" id="UP000034069"/>
    </source>
</evidence>
<dbReference type="EMBL" id="LCHN01000004">
    <property type="protein sequence ID" value="KKT36246.1"/>
    <property type="molecule type" value="Genomic_DNA"/>
</dbReference>
<keyword evidence="2" id="KW-0812">Transmembrane</keyword>
<organism evidence="3 4">
    <name type="scientific">Candidatus Collierbacteria bacterium GW2011_GWA1_44_12</name>
    <dbReference type="NCBI Taxonomy" id="1618376"/>
    <lineage>
        <taxon>Bacteria</taxon>
        <taxon>Candidatus Collieribacteriota</taxon>
    </lineage>
</organism>
<proteinExistence type="predicted"/>
<feature type="transmembrane region" description="Helical" evidence="2">
    <location>
        <begin position="29"/>
        <end position="50"/>
    </location>
</feature>
<evidence type="ECO:0000256" key="1">
    <source>
        <dbReference type="SAM" id="MobiDB-lite"/>
    </source>
</evidence>
<dbReference type="Proteomes" id="UP000034069">
    <property type="component" value="Unassembled WGS sequence"/>
</dbReference>
<evidence type="ECO:0000313" key="3">
    <source>
        <dbReference type="EMBL" id="KKT36246.1"/>
    </source>
</evidence>
<reference evidence="3 4" key="1">
    <citation type="journal article" date="2015" name="Nature">
        <title>rRNA introns, odd ribosomes, and small enigmatic genomes across a large radiation of phyla.</title>
        <authorList>
            <person name="Brown C.T."/>
            <person name="Hug L.A."/>
            <person name="Thomas B.C."/>
            <person name="Sharon I."/>
            <person name="Castelle C.J."/>
            <person name="Singh A."/>
            <person name="Wilkins M.J."/>
            <person name="Williams K.H."/>
            <person name="Banfield J.F."/>
        </authorList>
    </citation>
    <scope>NUCLEOTIDE SEQUENCE [LARGE SCALE GENOMIC DNA]</scope>
</reference>